<dbReference type="InterPro" id="IPR011990">
    <property type="entry name" value="TPR-like_helical_dom_sf"/>
</dbReference>
<dbReference type="EMBL" id="PYVU01000179">
    <property type="protein sequence ID" value="PTB93174.1"/>
    <property type="molecule type" value="Genomic_DNA"/>
</dbReference>
<evidence type="ECO:0000313" key="11">
    <source>
        <dbReference type="Proteomes" id="UP000240608"/>
    </source>
</evidence>
<evidence type="ECO:0000256" key="3">
    <source>
        <dbReference type="ARBA" id="ARBA00022553"/>
    </source>
</evidence>
<keyword evidence="6" id="KW-0902">Two-component regulatory system</keyword>
<dbReference type="Pfam" id="PF13374">
    <property type="entry name" value="TPR_10"/>
    <property type="match status" value="1"/>
</dbReference>
<dbReference type="SUPFAM" id="SSF48452">
    <property type="entry name" value="TPR-like"/>
    <property type="match status" value="2"/>
</dbReference>
<dbReference type="InterPro" id="IPR050736">
    <property type="entry name" value="Sensor_HK_Regulatory"/>
</dbReference>
<dbReference type="AlphaFoldDB" id="A0A2T4DH85"/>
<feature type="repeat" description="TPR" evidence="7">
    <location>
        <begin position="240"/>
        <end position="273"/>
    </location>
</feature>
<keyword evidence="5" id="KW-0418">Kinase</keyword>
<dbReference type="InterPro" id="IPR036890">
    <property type="entry name" value="HATPase_C_sf"/>
</dbReference>
<dbReference type="Proteomes" id="UP000240608">
    <property type="component" value="Unassembled WGS sequence"/>
</dbReference>
<accession>A0A2T4DH85</accession>
<dbReference type="CDD" id="cd00075">
    <property type="entry name" value="HATPase"/>
    <property type="match status" value="1"/>
</dbReference>
<feature type="repeat" description="TPR" evidence="7">
    <location>
        <begin position="81"/>
        <end position="114"/>
    </location>
</feature>
<dbReference type="PROSITE" id="PS50109">
    <property type="entry name" value="HIS_KIN"/>
    <property type="match status" value="1"/>
</dbReference>
<comment type="catalytic activity">
    <reaction evidence="1">
        <text>ATP + protein L-histidine = ADP + protein N-phospho-L-histidine.</text>
        <dbReference type="EC" id="2.7.13.3"/>
    </reaction>
</comment>
<dbReference type="InterPro" id="IPR004358">
    <property type="entry name" value="Sig_transdc_His_kin-like_C"/>
</dbReference>
<keyword evidence="3" id="KW-0597">Phosphoprotein</keyword>
<dbReference type="Gene3D" id="1.25.40.10">
    <property type="entry name" value="Tetratricopeptide repeat domain"/>
    <property type="match status" value="2"/>
</dbReference>
<evidence type="ECO:0000256" key="8">
    <source>
        <dbReference type="SAM" id="Phobius"/>
    </source>
</evidence>
<dbReference type="PRINTS" id="PR00344">
    <property type="entry name" value="BCTRLSENSOR"/>
</dbReference>
<dbReference type="EC" id="2.7.13.3" evidence="2"/>
<dbReference type="InterPro" id="IPR019734">
    <property type="entry name" value="TPR_rpt"/>
</dbReference>
<feature type="repeat" description="TPR" evidence="7">
    <location>
        <begin position="200"/>
        <end position="233"/>
    </location>
</feature>
<evidence type="ECO:0000256" key="5">
    <source>
        <dbReference type="ARBA" id="ARBA00022777"/>
    </source>
</evidence>
<gene>
    <name evidence="10" type="ORF">C9994_13275</name>
</gene>
<proteinExistence type="predicted"/>
<dbReference type="PROSITE" id="PS50005">
    <property type="entry name" value="TPR"/>
    <property type="match status" value="5"/>
</dbReference>
<evidence type="ECO:0000256" key="4">
    <source>
        <dbReference type="ARBA" id="ARBA00022679"/>
    </source>
</evidence>
<evidence type="ECO:0000256" key="6">
    <source>
        <dbReference type="ARBA" id="ARBA00023012"/>
    </source>
</evidence>
<dbReference type="SMART" id="SM00388">
    <property type="entry name" value="HisKA"/>
    <property type="match status" value="1"/>
</dbReference>
<keyword evidence="8" id="KW-1133">Transmembrane helix</keyword>
<feature type="repeat" description="TPR" evidence="7">
    <location>
        <begin position="121"/>
        <end position="154"/>
    </location>
</feature>
<dbReference type="InterPro" id="IPR003661">
    <property type="entry name" value="HisK_dim/P_dom"/>
</dbReference>
<dbReference type="Pfam" id="PF13424">
    <property type="entry name" value="TPR_12"/>
    <property type="match status" value="3"/>
</dbReference>
<dbReference type="Pfam" id="PF02518">
    <property type="entry name" value="HATPase_c"/>
    <property type="match status" value="1"/>
</dbReference>
<dbReference type="InterPro" id="IPR036097">
    <property type="entry name" value="HisK_dim/P_sf"/>
</dbReference>
<dbReference type="InterPro" id="IPR003594">
    <property type="entry name" value="HATPase_dom"/>
</dbReference>
<dbReference type="PANTHER" id="PTHR43711">
    <property type="entry name" value="TWO-COMPONENT HISTIDINE KINASE"/>
    <property type="match status" value="1"/>
</dbReference>
<dbReference type="GO" id="GO:0000155">
    <property type="term" value="F:phosphorelay sensor kinase activity"/>
    <property type="evidence" value="ECO:0007669"/>
    <property type="project" value="InterPro"/>
</dbReference>
<reference evidence="10 11" key="1">
    <citation type="submission" date="2018-03" db="EMBL/GenBank/DDBJ databases">
        <title>Cross-interface Injection: A General Nanoliter Liquid Handling Method Applied to Single Cells Genome Amplification Automated Nanoliter Liquid Handling Applied to Single Cell Multiple Displacement Amplification.</title>
        <authorList>
            <person name="Yun J."/>
            <person name="Xu P."/>
            <person name="Xu J."/>
            <person name="Dai X."/>
            <person name="Wang Y."/>
            <person name="Zheng X."/>
            <person name="Cao C."/>
            <person name="Yi Q."/>
            <person name="Zhu Y."/>
            <person name="Wang L."/>
            <person name="Dong Z."/>
            <person name="Huang Y."/>
            <person name="Huang L."/>
            <person name="Du W."/>
        </authorList>
    </citation>
    <scope>NUCLEOTIDE SEQUENCE [LARGE SCALE GENOMIC DNA]</scope>
    <source>
        <strain evidence="10 11">Z-D1-2</strain>
    </source>
</reference>
<dbReference type="Gene3D" id="3.30.565.10">
    <property type="entry name" value="Histidine kinase-like ATPase, C-terminal domain"/>
    <property type="match status" value="1"/>
</dbReference>
<dbReference type="PANTHER" id="PTHR43711:SF1">
    <property type="entry name" value="HISTIDINE KINASE 1"/>
    <property type="match status" value="1"/>
</dbReference>
<comment type="caution">
    <text evidence="10">The sequence shown here is derived from an EMBL/GenBank/DDBJ whole genome shotgun (WGS) entry which is preliminary data.</text>
</comment>
<evidence type="ECO:0000313" key="10">
    <source>
        <dbReference type="EMBL" id="PTB93174.1"/>
    </source>
</evidence>
<evidence type="ECO:0000256" key="2">
    <source>
        <dbReference type="ARBA" id="ARBA00012438"/>
    </source>
</evidence>
<keyword evidence="8" id="KW-0812">Transmembrane</keyword>
<keyword evidence="7" id="KW-0802">TPR repeat</keyword>
<dbReference type="SMART" id="SM00028">
    <property type="entry name" value="TPR"/>
    <property type="match status" value="6"/>
</dbReference>
<feature type="domain" description="Histidine kinase" evidence="9">
    <location>
        <begin position="450"/>
        <end position="668"/>
    </location>
</feature>
<organism evidence="10 11">
    <name type="scientific">Marivirga lumbricoides</name>
    <dbReference type="NCBI Taxonomy" id="1046115"/>
    <lineage>
        <taxon>Bacteria</taxon>
        <taxon>Pseudomonadati</taxon>
        <taxon>Bacteroidota</taxon>
        <taxon>Cytophagia</taxon>
        <taxon>Cytophagales</taxon>
        <taxon>Marivirgaceae</taxon>
        <taxon>Marivirga</taxon>
    </lineage>
</organism>
<protein>
    <recommendedName>
        <fullName evidence="2">histidine kinase</fullName>
        <ecNumber evidence="2">2.7.13.3</ecNumber>
    </recommendedName>
</protein>
<evidence type="ECO:0000259" key="9">
    <source>
        <dbReference type="PROSITE" id="PS50109"/>
    </source>
</evidence>
<evidence type="ECO:0000256" key="7">
    <source>
        <dbReference type="PROSITE-ProRule" id="PRU00339"/>
    </source>
</evidence>
<evidence type="ECO:0000256" key="1">
    <source>
        <dbReference type="ARBA" id="ARBA00000085"/>
    </source>
</evidence>
<keyword evidence="4" id="KW-0808">Transferase</keyword>
<dbReference type="SUPFAM" id="SSF47384">
    <property type="entry name" value="Homodimeric domain of signal transducing histidine kinase"/>
    <property type="match status" value="1"/>
</dbReference>
<dbReference type="Gene3D" id="1.10.287.130">
    <property type="match status" value="1"/>
</dbReference>
<keyword evidence="8" id="KW-0472">Membrane</keyword>
<feature type="repeat" description="TPR" evidence="7">
    <location>
        <begin position="160"/>
        <end position="193"/>
    </location>
</feature>
<sequence length="672" mass="75660">MKKHLIIIAYFLCFSVPGLTQNRALVDSLKSILPAVSAEEKVKVLRDLCYYSRSINVEEAILYGEKAISYATEKGYQNPLAGSYEDLGSVYASTGKYDLALSLYEKARAIFLETKNLNGEASILHNIGNIYMRKGDYPASLDYLLKTLEIKNSLEGEVTSNTLSSIGEVYRYKKDYDKALEYYYQALEEAQLANDLTNISMALNSIEIIYRKRGDFEKALEYRMQVIALEKETEDDYGLAISYNNLGELYSAQNKLEEALKYLYQSLEIKKRLNNRAGIAHTSEELALVYTKAGDFEKAITFAEESMKMAKAIGNRKKQLDLYLTLSQIYQSFGKYKQALVYHIDYTALKDSLFNKTKETLISDMETKYQTVKKEAENTLLKSEKEQQLAIIAQKNQIVTLFIIGSLVLLILAGLLLRAYQQKNKNNKALVRQKEQLTQLNATKNRFFGIIAHDLRGPLTALQGISGLLNYNIKKGNIENLNKIALQIEDSAMKVNVLLDNLLKWALSQEGAMPYNPQRLALKSLVDESLQYFKDMAAAKDIQLKVDIPRELHVHADKETLSTIFRNLISNSIKFTYSGGSVNLSATSSKEMVEINVVDNGTGIEEEKLNKLFVLDDSKITSGTNEEKGTGLGLILVKDFVLMNHGTIEIESNINQGSVFSIKIPTRYAQAG</sequence>
<dbReference type="InterPro" id="IPR005467">
    <property type="entry name" value="His_kinase_dom"/>
</dbReference>
<dbReference type="CDD" id="cd00082">
    <property type="entry name" value="HisKA"/>
    <property type="match status" value="1"/>
</dbReference>
<feature type="transmembrane region" description="Helical" evidence="8">
    <location>
        <begin position="398"/>
        <end position="420"/>
    </location>
</feature>
<dbReference type="SUPFAM" id="SSF55874">
    <property type="entry name" value="ATPase domain of HSP90 chaperone/DNA topoisomerase II/histidine kinase"/>
    <property type="match status" value="1"/>
</dbReference>
<dbReference type="SMART" id="SM00387">
    <property type="entry name" value="HATPase_c"/>
    <property type="match status" value="1"/>
</dbReference>
<name>A0A2T4DH85_9BACT</name>